<dbReference type="Gene3D" id="1.10.510.10">
    <property type="entry name" value="Transferase(Phosphotransferase) domain 1"/>
    <property type="match status" value="1"/>
</dbReference>
<feature type="compositionally biased region" description="Basic and acidic residues" evidence="1">
    <location>
        <begin position="178"/>
        <end position="187"/>
    </location>
</feature>
<keyword evidence="4" id="KW-1185">Reference proteome</keyword>
<dbReference type="PANTHER" id="PTHR44329">
    <property type="entry name" value="SERINE/THREONINE-PROTEIN KINASE TNNI3K-RELATED"/>
    <property type="match status" value="1"/>
</dbReference>
<dbReference type="InterPro" id="IPR011009">
    <property type="entry name" value="Kinase-like_dom_sf"/>
</dbReference>
<dbReference type="SUPFAM" id="SSF56112">
    <property type="entry name" value="Protein kinase-like (PK-like)"/>
    <property type="match status" value="1"/>
</dbReference>
<organism evidence="3 4">
    <name type="scientific">Diversispora epigaea</name>
    <dbReference type="NCBI Taxonomy" id="1348612"/>
    <lineage>
        <taxon>Eukaryota</taxon>
        <taxon>Fungi</taxon>
        <taxon>Fungi incertae sedis</taxon>
        <taxon>Mucoromycota</taxon>
        <taxon>Glomeromycotina</taxon>
        <taxon>Glomeromycetes</taxon>
        <taxon>Diversisporales</taxon>
        <taxon>Diversisporaceae</taxon>
        <taxon>Diversispora</taxon>
    </lineage>
</organism>
<dbReference type="GO" id="GO:0004674">
    <property type="term" value="F:protein serine/threonine kinase activity"/>
    <property type="evidence" value="ECO:0007669"/>
    <property type="project" value="TreeGrafter"/>
</dbReference>
<feature type="region of interest" description="Disordered" evidence="1">
    <location>
        <begin position="91"/>
        <end position="114"/>
    </location>
</feature>
<feature type="domain" description="Protein kinase" evidence="2">
    <location>
        <begin position="266"/>
        <end position="406"/>
    </location>
</feature>
<dbReference type="InterPro" id="IPR000719">
    <property type="entry name" value="Prot_kinase_dom"/>
</dbReference>
<dbReference type="EMBL" id="PQFF01000021">
    <property type="protein sequence ID" value="RHZ88342.1"/>
    <property type="molecule type" value="Genomic_DNA"/>
</dbReference>
<sequence length="406" mass="48179">MGTYFTEDTLFRRFLFKQPDFHGYIFRLFEFQAEKTWIFLPYKNWLDIHKAYIIAISEKIARHESNTVVQMHAKRNLFNPIMWLRRNGSSKNWRNKRNERNKKNGRNERNRRNRRIGRIGGIGIVGKNPLRATSIESNTVIIIVVQMHAKRNLFNPIMWLRRNGSLKIGEIKEMKETRKTEEMKETGETEELEESGESEYNPGKCSKCHLTNTGKNWCHPCNAKKFQNEFDKWTSGDREIDEFIQQIQLNANKYQEIIEWIPFDRLENVTYLAKGGFGTVYKAKWLDGYIEFTYKKNGIDLVNKLIGIEMVNEIKNQLKFRDKNSIAIYGITKNLTENGYMMVMNYAKYGSLRKLLNKRFEELTWRKRSYILSTIANGLIDIHEMGLMHKDFHPGNIVNQSRYLYH</sequence>
<proteinExistence type="predicted"/>
<feature type="region of interest" description="Disordered" evidence="1">
    <location>
        <begin position="178"/>
        <end position="198"/>
    </location>
</feature>
<feature type="compositionally biased region" description="Basic and acidic residues" evidence="1">
    <location>
        <begin position="96"/>
        <end position="110"/>
    </location>
</feature>
<dbReference type="Proteomes" id="UP000266861">
    <property type="component" value="Unassembled WGS sequence"/>
</dbReference>
<dbReference type="AlphaFoldDB" id="A0A397JLY3"/>
<dbReference type="PROSITE" id="PS50011">
    <property type="entry name" value="PROTEIN_KINASE_DOM"/>
    <property type="match status" value="1"/>
</dbReference>
<evidence type="ECO:0000313" key="4">
    <source>
        <dbReference type="Proteomes" id="UP000266861"/>
    </source>
</evidence>
<dbReference type="InterPro" id="IPR051681">
    <property type="entry name" value="Ser/Thr_Kinases-Pseudokinases"/>
</dbReference>
<dbReference type="Pfam" id="PF00069">
    <property type="entry name" value="Pkinase"/>
    <property type="match status" value="1"/>
</dbReference>
<dbReference type="GO" id="GO:0005524">
    <property type="term" value="F:ATP binding"/>
    <property type="evidence" value="ECO:0007669"/>
    <property type="project" value="InterPro"/>
</dbReference>
<name>A0A397JLY3_9GLOM</name>
<gene>
    <name evidence="3" type="ORF">Glove_23g100</name>
</gene>
<feature type="compositionally biased region" description="Acidic residues" evidence="1">
    <location>
        <begin position="188"/>
        <end position="197"/>
    </location>
</feature>
<accession>A0A397JLY3</accession>
<comment type="caution">
    <text evidence="3">The sequence shown here is derived from an EMBL/GenBank/DDBJ whole genome shotgun (WGS) entry which is preliminary data.</text>
</comment>
<reference evidence="3 4" key="1">
    <citation type="submission" date="2018-08" db="EMBL/GenBank/DDBJ databases">
        <title>Genome and evolution of the arbuscular mycorrhizal fungus Diversispora epigaea (formerly Glomus versiforme) and its bacterial endosymbionts.</title>
        <authorList>
            <person name="Sun X."/>
            <person name="Fei Z."/>
            <person name="Harrison M."/>
        </authorList>
    </citation>
    <scope>NUCLEOTIDE SEQUENCE [LARGE SCALE GENOMIC DNA]</scope>
    <source>
        <strain evidence="3 4">IT104</strain>
    </source>
</reference>
<dbReference type="OrthoDB" id="4062651at2759"/>
<protein>
    <recommendedName>
        <fullName evidence="2">Protein kinase domain-containing protein</fullName>
    </recommendedName>
</protein>
<evidence type="ECO:0000259" key="2">
    <source>
        <dbReference type="PROSITE" id="PS50011"/>
    </source>
</evidence>
<dbReference type="PANTHER" id="PTHR44329:SF291">
    <property type="entry name" value="PROTEIN KINASE DOMAIN-CONTAINING PROTEIN"/>
    <property type="match status" value="1"/>
</dbReference>
<evidence type="ECO:0000256" key="1">
    <source>
        <dbReference type="SAM" id="MobiDB-lite"/>
    </source>
</evidence>
<evidence type="ECO:0000313" key="3">
    <source>
        <dbReference type="EMBL" id="RHZ88342.1"/>
    </source>
</evidence>